<reference evidence="2" key="1">
    <citation type="submission" date="2017-04" db="EMBL/GenBank/DDBJ databases">
        <title>Genome evolution of the luminous symbionts of deep sea anglerfish.</title>
        <authorList>
            <person name="Hendry T.A."/>
        </authorList>
    </citation>
    <scope>NUCLEOTIDE SEQUENCE [LARGE SCALE GENOMIC DNA]</scope>
</reference>
<accession>A0A2A5T5M6</accession>
<name>A0A2A5T5M6_9GAMM</name>
<keyword evidence="2" id="KW-1185">Reference proteome</keyword>
<proteinExistence type="predicted"/>
<sequence>MVVIATVDFYQFFLPAWKKYHVSAFRVRNKPSCLSRALFSKY</sequence>
<organism evidence="1 2">
    <name type="scientific">Candidatus Enterovibrio escicola</name>
    <dbReference type="NCBI Taxonomy" id="1927127"/>
    <lineage>
        <taxon>Bacteria</taxon>
        <taxon>Pseudomonadati</taxon>
        <taxon>Pseudomonadota</taxon>
        <taxon>Gammaproteobacteria</taxon>
        <taxon>Vibrionales</taxon>
        <taxon>Vibrionaceae</taxon>
        <taxon>Enterovibrio</taxon>
    </lineage>
</organism>
<dbReference type="EMBL" id="NBYY01000009">
    <property type="protein sequence ID" value="PCS23452.1"/>
    <property type="molecule type" value="Genomic_DNA"/>
</dbReference>
<comment type="caution">
    <text evidence="1">The sequence shown here is derived from an EMBL/GenBank/DDBJ whole genome shotgun (WGS) entry which is preliminary data.</text>
</comment>
<dbReference type="AlphaFoldDB" id="A0A2A5T5M6"/>
<evidence type="ECO:0008006" key="3">
    <source>
        <dbReference type="Google" id="ProtNLM"/>
    </source>
</evidence>
<evidence type="ECO:0000313" key="2">
    <source>
        <dbReference type="Proteomes" id="UP000219020"/>
    </source>
</evidence>
<gene>
    <name evidence="1" type="ORF">BTN49_0420</name>
</gene>
<dbReference type="Proteomes" id="UP000219020">
    <property type="component" value="Unassembled WGS sequence"/>
</dbReference>
<protein>
    <recommendedName>
        <fullName evidence="3">Mobile element protein</fullName>
    </recommendedName>
</protein>
<evidence type="ECO:0000313" key="1">
    <source>
        <dbReference type="EMBL" id="PCS23452.1"/>
    </source>
</evidence>